<keyword evidence="1" id="KW-0479">Metal-binding</keyword>
<keyword evidence="2" id="KW-0863">Zinc-finger</keyword>
<name>A0A2K1K7U4_PHYPA</name>
<dbReference type="InterPro" id="IPR013083">
    <property type="entry name" value="Znf_RING/FYVE/PHD"/>
</dbReference>
<feature type="compositionally biased region" description="Pro residues" evidence="5">
    <location>
        <begin position="327"/>
        <end position="337"/>
    </location>
</feature>
<evidence type="ECO:0000256" key="5">
    <source>
        <dbReference type="SAM" id="MobiDB-lite"/>
    </source>
</evidence>
<sequence length="507" mass="56040">MVNLTIRLSKAGGNSGLKAEQNLLEANEASLPSKLIGADLPHANGLGFSWSDICTVNIVGFKAQRKSGEKVHICLRCNFPIAVYGRMEQCHHVLCLACAENDSTCFLCKGKVARIQKVDVSVGIYICGVPGCLRSFVLRPDFEWHIANDHSQPSQPESTKITPNQLQIPPEDASQSQSDLVIRRRNSSTSLQVIILKKEDSQRLSKISHQNPQVPPIRSIQSRDEHIGLSYSITGNVDSRQQQEHISWDSTQQGQKLRDIYKVEAHEGQSQRDRRSDTGPYHCLRKRERGRGPRGGHQPSSLSSSKDLPKQRERVLQAQHCQQPSTLPLPPLYPPPNHLQKIPTFRESGGCSLRLESHREFCSSLAMPPPGPPPGGWPVNLIPQDGYGTNGCPRRPPDSFGHIRPMGGMLQDRYGPQIGSPRPHFLPEFGHPRTIKPPISIPRFHEGHLPPPPPPPPRHLPQRAALIGTRPNLGESITDYGWGPGHPGNFGVPRPGQGFPGWLPPAN</sequence>
<feature type="domain" description="C2H2-type" evidence="6">
    <location>
        <begin position="127"/>
        <end position="150"/>
    </location>
</feature>
<dbReference type="InterPro" id="IPR013087">
    <property type="entry name" value="Znf_C2H2_type"/>
</dbReference>
<comment type="similarity">
    <text evidence="4">Belongs to the Hakai family.</text>
</comment>
<accession>A0A2K1K7U4</accession>
<dbReference type="GO" id="GO:0030155">
    <property type="term" value="P:regulation of cell adhesion"/>
    <property type="evidence" value="ECO:0000318"/>
    <property type="project" value="GO_Central"/>
</dbReference>
<proteinExistence type="inferred from homology"/>
<evidence type="ECO:0000313" key="7">
    <source>
        <dbReference type="EMBL" id="PNR49853.1"/>
    </source>
</evidence>
<gene>
    <name evidence="8" type="primary">LOC112285822</name>
    <name evidence="7" type="ORF">PHYPA_011749</name>
</gene>
<dbReference type="PANTHER" id="PTHR13480">
    <property type="entry name" value="E3 UBIQUITIN-PROTEIN LIGASE HAKAI-RELATED"/>
    <property type="match status" value="1"/>
</dbReference>
<evidence type="ECO:0000256" key="3">
    <source>
        <dbReference type="ARBA" id="ARBA00022833"/>
    </source>
</evidence>
<evidence type="ECO:0000256" key="4">
    <source>
        <dbReference type="ARBA" id="ARBA00038499"/>
    </source>
</evidence>
<feature type="region of interest" description="Disordered" evidence="5">
    <location>
        <begin position="470"/>
        <end position="507"/>
    </location>
</feature>
<feature type="region of interest" description="Disordered" evidence="5">
    <location>
        <begin position="265"/>
        <end position="339"/>
    </location>
</feature>
<feature type="region of interest" description="Disordered" evidence="5">
    <location>
        <begin position="148"/>
        <end position="181"/>
    </location>
</feature>
<feature type="compositionally biased region" description="Low complexity" evidence="5">
    <location>
        <begin position="296"/>
        <end position="306"/>
    </location>
</feature>
<evidence type="ECO:0000313" key="9">
    <source>
        <dbReference type="Proteomes" id="UP000006727"/>
    </source>
</evidence>
<evidence type="ECO:0000313" key="8">
    <source>
        <dbReference type="EnsemblPlants" id="Pp3c8_18230V3.1"/>
    </source>
</evidence>
<dbReference type="PROSITE" id="PS00518">
    <property type="entry name" value="ZF_RING_1"/>
    <property type="match status" value="1"/>
</dbReference>
<dbReference type="GO" id="GO:0016567">
    <property type="term" value="P:protein ubiquitination"/>
    <property type="evidence" value="ECO:0000318"/>
    <property type="project" value="GO_Central"/>
</dbReference>
<dbReference type="STRING" id="3218.A0A2K1K7U4"/>
<dbReference type="EnsemblPlants" id="Pp3c8_18230V3.1">
    <property type="protein sequence ID" value="Pp3c8_18230V3.1"/>
    <property type="gene ID" value="Pp3c8_18230"/>
</dbReference>
<dbReference type="Gramene" id="Pp3c8_18230V3.1">
    <property type="protein sequence ID" value="Pp3c8_18230V3.1"/>
    <property type="gene ID" value="Pp3c8_18230"/>
</dbReference>
<organism evidence="7">
    <name type="scientific">Physcomitrium patens</name>
    <name type="common">Spreading-leaved earth moss</name>
    <name type="synonym">Physcomitrella patens</name>
    <dbReference type="NCBI Taxonomy" id="3218"/>
    <lineage>
        <taxon>Eukaryota</taxon>
        <taxon>Viridiplantae</taxon>
        <taxon>Streptophyta</taxon>
        <taxon>Embryophyta</taxon>
        <taxon>Bryophyta</taxon>
        <taxon>Bryophytina</taxon>
        <taxon>Bryopsida</taxon>
        <taxon>Funariidae</taxon>
        <taxon>Funariales</taxon>
        <taxon>Funariaceae</taxon>
        <taxon>Physcomitrium</taxon>
    </lineage>
</organism>
<dbReference type="Gene3D" id="3.30.40.10">
    <property type="entry name" value="Zinc/RING finger domain, C3HC4 (zinc finger)"/>
    <property type="match status" value="1"/>
</dbReference>
<reference evidence="7 9" key="2">
    <citation type="journal article" date="2018" name="Plant J.">
        <title>The Physcomitrella patens chromosome-scale assembly reveals moss genome structure and evolution.</title>
        <authorList>
            <person name="Lang D."/>
            <person name="Ullrich K.K."/>
            <person name="Murat F."/>
            <person name="Fuchs J."/>
            <person name="Jenkins J."/>
            <person name="Haas F.B."/>
            <person name="Piednoel M."/>
            <person name="Gundlach H."/>
            <person name="Van Bel M."/>
            <person name="Meyberg R."/>
            <person name="Vives C."/>
            <person name="Morata J."/>
            <person name="Symeonidi A."/>
            <person name="Hiss M."/>
            <person name="Muchero W."/>
            <person name="Kamisugi Y."/>
            <person name="Saleh O."/>
            <person name="Blanc G."/>
            <person name="Decker E.L."/>
            <person name="van Gessel N."/>
            <person name="Grimwood J."/>
            <person name="Hayes R.D."/>
            <person name="Graham S.W."/>
            <person name="Gunter L.E."/>
            <person name="McDaniel S.F."/>
            <person name="Hoernstein S.N.W."/>
            <person name="Larsson A."/>
            <person name="Li F.W."/>
            <person name="Perroud P.F."/>
            <person name="Phillips J."/>
            <person name="Ranjan P."/>
            <person name="Rokshar D.S."/>
            <person name="Rothfels C.J."/>
            <person name="Schneider L."/>
            <person name="Shu S."/>
            <person name="Stevenson D.W."/>
            <person name="Thummler F."/>
            <person name="Tillich M."/>
            <person name="Villarreal Aguilar J.C."/>
            <person name="Widiez T."/>
            <person name="Wong G.K."/>
            <person name="Wymore A."/>
            <person name="Zhang Y."/>
            <person name="Zimmer A.D."/>
            <person name="Quatrano R.S."/>
            <person name="Mayer K.F.X."/>
            <person name="Goodstein D."/>
            <person name="Casacuberta J.M."/>
            <person name="Vandepoele K."/>
            <person name="Reski R."/>
            <person name="Cuming A.C."/>
            <person name="Tuskan G.A."/>
            <person name="Maumus F."/>
            <person name="Salse J."/>
            <person name="Schmutz J."/>
            <person name="Rensing S.A."/>
        </authorList>
    </citation>
    <scope>NUCLEOTIDE SEQUENCE [LARGE SCALE GENOMIC DNA]</scope>
    <source>
        <strain evidence="8 9">cv. Gransden 2004</strain>
    </source>
</reference>
<reference evidence="7 9" key="1">
    <citation type="journal article" date="2008" name="Science">
        <title>The Physcomitrella genome reveals evolutionary insights into the conquest of land by plants.</title>
        <authorList>
            <person name="Rensing S."/>
            <person name="Lang D."/>
            <person name="Zimmer A."/>
            <person name="Terry A."/>
            <person name="Salamov A."/>
            <person name="Shapiro H."/>
            <person name="Nishiyama T."/>
            <person name="Perroud P.-F."/>
            <person name="Lindquist E."/>
            <person name="Kamisugi Y."/>
            <person name="Tanahashi T."/>
            <person name="Sakakibara K."/>
            <person name="Fujita T."/>
            <person name="Oishi K."/>
            <person name="Shin-I T."/>
            <person name="Kuroki Y."/>
            <person name="Toyoda A."/>
            <person name="Suzuki Y."/>
            <person name="Hashimoto A."/>
            <person name="Yamaguchi K."/>
            <person name="Sugano A."/>
            <person name="Kohara Y."/>
            <person name="Fujiyama A."/>
            <person name="Anterola A."/>
            <person name="Aoki S."/>
            <person name="Ashton N."/>
            <person name="Barbazuk W.B."/>
            <person name="Barker E."/>
            <person name="Bennetzen J."/>
            <person name="Bezanilla M."/>
            <person name="Blankenship R."/>
            <person name="Cho S.H."/>
            <person name="Dutcher S."/>
            <person name="Estelle M."/>
            <person name="Fawcett J.A."/>
            <person name="Gundlach H."/>
            <person name="Hanada K."/>
            <person name="Heyl A."/>
            <person name="Hicks K.A."/>
            <person name="Hugh J."/>
            <person name="Lohr M."/>
            <person name="Mayer K."/>
            <person name="Melkozernov A."/>
            <person name="Murata T."/>
            <person name="Nelson D."/>
            <person name="Pils B."/>
            <person name="Prigge M."/>
            <person name="Reiss B."/>
            <person name="Renner T."/>
            <person name="Rombauts S."/>
            <person name="Rushton P."/>
            <person name="Sanderfoot A."/>
            <person name="Schween G."/>
            <person name="Shiu S.-H."/>
            <person name="Stueber K."/>
            <person name="Theodoulou F.L."/>
            <person name="Tu H."/>
            <person name="Van de Peer Y."/>
            <person name="Verrier P.J."/>
            <person name="Waters E."/>
            <person name="Wood A."/>
            <person name="Yang L."/>
            <person name="Cove D."/>
            <person name="Cuming A."/>
            <person name="Hasebe M."/>
            <person name="Lucas S."/>
            <person name="Mishler D.B."/>
            <person name="Reski R."/>
            <person name="Grigoriev I."/>
            <person name="Quatrano R.S."/>
            <person name="Boore J.L."/>
        </authorList>
    </citation>
    <scope>NUCLEOTIDE SEQUENCE [LARGE SCALE GENOMIC DNA]</scope>
    <source>
        <strain evidence="8 9">cv. Gransden 2004</strain>
    </source>
</reference>
<feature type="compositionally biased region" description="Basic and acidic residues" evidence="5">
    <location>
        <begin position="265"/>
        <end position="277"/>
    </location>
</feature>
<evidence type="ECO:0000256" key="1">
    <source>
        <dbReference type="ARBA" id="ARBA00022723"/>
    </source>
</evidence>
<keyword evidence="3" id="KW-0862">Zinc</keyword>
<dbReference type="InterPro" id="IPR017907">
    <property type="entry name" value="Znf_RING_CS"/>
</dbReference>
<dbReference type="PROSITE" id="PS00028">
    <property type="entry name" value="ZINC_FINGER_C2H2_1"/>
    <property type="match status" value="1"/>
</dbReference>
<feature type="compositionally biased region" description="Basic residues" evidence="5">
    <location>
        <begin position="283"/>
        <end position="294"/>
    </location>
</feature>
<dbReference type="EMBL" id="ABEU02000008">
    <property type="protein sequence ID" value="PNR49853.1"/>
    <property type="molecule type" value="Genomic_DNA"/>
</dbReference>
<dbReference type="SMR" id="A0A2K1K7U4"/>
<dbReference type="InterPro" id="IPR040383">
    <property type="entry name" value="HAKAI/CBLL2"/>
</dbReference>
<dbReference type="AlphaFoldDB" id="A0A2K1K7U4"/>
<dbReference type="Proteomes" id="UP000006727">
    <property type="component" value="Chromosome 8"/>
</dbReference>
<evidence type="ECO:0000256" key="2">
    <source>
        <dbReference type="ARBA" id="ARBA00022771"/>
    </source>
</evidence>
<reference evidence="8" key="3">
    <citation type="submission" date="2020-12" db="UniProtKB">
        <authorList>
            <consortium name="EnsemblPlants"/>
        </authorList>
    </citation>
    <scope>IDENTIFICATION</scope>
</reference>
<dbReference type="PaxDb" id="3218-PP1S212_79V6.1"/>
<dbReference type="GO" id="GO:0061630">
    <property type="term" value="F:ubiquitin protein ligase activity"/>
    <property type="evidence" value="ECO:0000318"/>
    <property type="project" value="GO_Central"/>
</dbReference>
<feature type="compositionally biased region" description="Polar residues" evidence="5">
    <location>
        <begin position="149"/>
        <end position="179"/>
    </location>
</feature>
<keyword evidence="9" id="KW-1185">Reference proteome</keyword>
<dbReference type="GO" id="GO:0008270">
    <property type="term" value="F:zinc ion binding"/>
    <property type="evidence" value="ECO:0007669"/>
    <property type="project" value="UniProtKB-KW"/>
</dbReference>
<evidence type="ECO:0000259" key="6">
    <source>
        <dbReference type="PROSITE" id="PS00028"/>
    </source>
</evidence>
<dbReference type="PANTHER" id="PTHR13480:SF0">
    <property type="entry name" value="E3 UBIQUITIN-PROTEIN LIGASE HAKAI"/>
    <property type="match status" value="1"/>
</dbReference>
<protein>
    <recommendedName>
        <fullName evidence="6">C2H2-type domain-containing protein</fullName>
    </recommendedName>
</protein>